<organism evidence="1 2">
    <name type="scientific">Halioxenophilus aromaticivorans</name>
    <dbReference type="NCBI Taxonomy" id="1306992"/>
    <lineage>
        <taxon>Bacteria</taxon>
        <taxon>Pseudomonadati</taxon>
        <taxon>Pseudomonadota</taxon>
        <taxon>Gammaproteobacteria</taxon>
        <taxon>Alteromonadales</taxon>
        <taxon>Alteromonadaceae</taxon>
        <taxon>Halioxenophilus</taxon>
    </lineage>
</organism>
<sequence>MTSSQQQKAHNPCFGCGTENTAGLGINSYWSDSDEQLAICQFQPLKQHVAGSKKFVNGAIIATVVDCHCVCTAMADAYRRANRGIGTSPALWYATASLQVNYLRPLLTNH</sequence>
<gene>
    <name evidence="1" type="ORF">GCM10025791_07320</name>
</gene>
<accession>A0AAV3TY93</accession>
<evidence type="ECO:0000313" key="2">
    <source>
        <dbReference type="Proteomes" id="UP001409585"/>
    </source>
</evidence>
<keyword evidence="2" id="KW-1185">Reference proteome</keyword>
<proteinExistence type="predicted"/>
<name>A0AAV3TY93_9ALTE</name>
<dbReference type="RefSeq" id="WP_345417230.1">
    <property type="nucleotide sequence ID" value="NZ_AP031496.1"/>
</dbReference>
<dbReference type="AlphaFoldDB" id="A0AAV3TY93"/>
<evidence type="ECO:0000313" key="1">
    <source>
        <dbReference type="EMBL" id="GAA4933232.1"/>
    </source>
</evidence>
<dbReference type="SUPFAM" id="SSF54637">
    <property type="entry name" value="Thioesterase/thiol ester dehydrase-isomerase"/>
    <property type="match status" value="1"/>
</dbReference>
<dbReference type="InterPro" id="IPR029069">
    <property type="entry name" value="HotDog_dom_sf"/>
</dbReference>
<comment type="caution">
    <text evidence="1">The sequence shown here is derived from an EMBL/GenBank/DDBJ whole genome shotgun (WGS) entry which is preliminary data.</text>
</comment>
<dbReference type="Gene3D" id="3.10.129.10">
    <property type="entry name" value="Hotdog Thioesterase"/>
    <property type="match status" value="1"/>
</dbReference>
<reference evidence="2" key="1">
    <citation type="journal article" date="2019" name="Int. J. Syst. Evol. Microbiol.">
        <title>The Global Catalogue of Microorganisms (GCM) 10K type strain sequencing project: providing services to taxonomists for standard genome sequencing and annotation.</title>
        <authorList>
            <consortium name="The Broad Institute Genomics Platform"/>
            <consortium name="The Broad Institute Genome Sequencing Center for Infectious Disease"/>
            <person name="Wu L."/>
            <person name="Ma J."/>
        </authorList>
    </citation>
    <scope>NUCLEOTIDE SEQUENCE [LARGE SCALE GENOMIC DNA]</scope>
    <source>
        <strain evidence="2">JCM 19134</strain>
    </source>
</reference>
<evidence type="ECO:0008006" key="3">
    <source>
        <dbReference type="Google" id="ProtNLM"/>
    </source>
</evidence>
<protein>
    <recommendedName>
        <fullName evidence="3">Thioesterase domain-containing protein</fullName>
    </recommendedName>
</protein>
<dbReference type="Proteomes" id="UP001409585">
    <property type="component" value="Unassembled WGS sequence"/>
</dbReference>
<dbReference type="EMBL" id="BAABLX010000007">
    <property type="protein sequence ID" value="GAA4933232.1"/>
    <property type="molecule type" value="Genomic_DNA"/>
</dbReference>